<evidence type="ECO:0000313" key="2">
    <source>
        <dbReference type="EMBL" id="CAB4545043.1"/>
    </source>
</evidence>
<dbReference type="SUPFAM" id="SSF53927">
    <property type="entry name" value="Cytidine deaminase-like"/>
    <property type="match status" value="1"/>
</dbReference>
<name>A0A6J6C3E8_9ZZZZ</name>
<dbReference type="GO" id="GO:0003824">
    <property type="term" value="F:catalytic activity"/>
    <property type="evidence" value="ECO:0007669"/>
    <property type="project" value="InterPro"/>
</dbReference>
<gene>
    <name evidence="2" type="ORF">UFOPK1446_00649</name>
</gene>
<organism evidence="2">
    <name type="scientific">freshwater metagenome</name>
    <dbReference type="NCBI Taxonomy" id="449393"/>
    <lineage>
        <taxon>unclassified sequences</taxon>
        <taxon>metagenomes</taxon>
        <taxon>ecological metagenomes</taxon>
    </lineage>
</organism>
<keyword evidence="1" id="KW-0472">Membrane</keyword>
<keyword evidence="1" id="KW-0812">Transmembrane</keyword>
<reference evidence="2" key="1">
    <citation type="submission" date="2020-05" db="EMBL/GenBank/DDBJ databases">
        <authorList>
            <person name="Chiriac C."/>
            <person name="Salcher M."/>
            <person name="Ghai R."/>
            <person name="Kavagutti S V."/>
        </authorList>
    </citation>
    <scope>NUCLEOTIDE SEQUENCE</scope>
</reference>
<accession>A0A6J6C3E8</accession>
<dbReference type="Gene3D" id="3.40.140.10">
    <property type="entry name" value="Cytidine Deaminase, domain 2"/>
    <property type="match status" value="1"/>
</dbReference>
<sequence>MSDVSEEDNKLITLARSARARNNAAEGAAVRDETGRTYIATTVSLSALSLSAGLVAIAAAVSSGASKLEGVVVVTDAGEFAAADVAAGRELAVSGALMHRCDASGAVVETISL</sequence>
<protein>
    <submittedName>
        <fullName evidence="2">Unannotated protein</fullName>
    </submittedName>
</protein>
<feature type="transmembrane region" description="Helical" evidence="1">
    <location>
        <begin position="38"/>
        <end position="61"/>
    </location>
</feature>
<proteinExistence type="predicted"/>
<dbReference type="AlphaFoldDB" id="A0A6J6C3E8"/>
<dbReference type="EMBL" id="CAEZSO010000115">
    <property type="protein sequence ID" value="CAB4545043.1"/>
    <property type="molecule type" value="Genomic_DNA"/>
</dbReference>
<keyword evidence="1" id="KW-1133">Transmembrane helix</keyword>
<dbReference type="InterPro" id="IPR016193">
    <property type="entry name" value="Cytidine_deaminase-like"/>
</dbReference>
<evidence type="ECO:0000256" key="1">
    <source>
        <dbReference type="SAM" id="Phobius"/>
    </source>
</evidence>